<organism evidence="1 2">
    <name type="scientific">Scortum barcoo</name>
    <name type="common">barcoo grunter</name>
    <dbReference type="NCBI Taxonomy" id="214431"/>
    <lineage>
        <taxon>Eukaryota</taxon>
        <taxon>Metazoa</taxon>
        <taxon>Chordata</taxon>
        <taxon>Craniata</taxon>
        <taxon>Vertebrata</taxon>
        <taxon>Euteleostomi</taxon>
        <taxon>Actinopterygii</taxon>
        <taxon>Neopterygii</taxon>
        <taxon>Teleostei</taxon>
        <taxon>Neoteleostei</taxon>
        <taxon>Acanthomorphata</taxon>
        <taxon>Eupercaria</taxon>
        <taxon>Centrarchiformes</taxon>
        <taxon>Terapontoidei</taxon>
        <taxon>Terapontidae</taxon>
        <taxon>Scortum</taxon>
    </lineage>
</organism>
<comment type="caution">
    <text evidence="1">The sequence shown here is derived from an EMBL/GenBank/DDBJ whole genome shotgun (WGS) entry which is preliminary data.</text>
</comment>
<proteinExistence type="predicted"/>
<name>A0ACB8WY71_9TELE</name>
<gene>
    <name evidence="1" type="ORF">L3Q82_022731</name>
</gene>
<evidence type="ECO:0000313" key="2">
    <source>
        <dbReference type="Proteomes" id="UP000831701"/>
    </source>
</evidence>
<accession>A0ACB8WY71</accession>
<protein>
    <submittedName>
        <fullName evidence="1">Uncharacterized protein</fullName>
    </submittedName>
</protein>
<sequence length="137" mass="15533">SAFNTIIPDILHSKLSQLTVPAPTCQWITNFLTDRRQQFADDTTVISLIRDGDESAYRQEVEQLAFWCGQNNLELNMLKTVEMTVDFRRSPPTLPPLSILNNTVSAVETFLGSTISQDLRWESNIDAIRKKACLRSC</sequence>
<evidence type="ECO:0000313" key="1">
    <source>
        <dbReference type="EMBL" id="KAI3372935.1"/>
    </source>
</evidence>
<keyword evidence="2" id="KW-1185">Reference proteome</keyword>
<feature type="non-terminal residue" evidence="1">
    <location>
        <position position="1"/>
    </location>
</feature>
<dbReference type="EMBL" id="CM041535">
    <property type="protein sequence ID" value="KAI3372935.1"/>
    <property type="molecule type" value="Genomic_DNA"/>
</dbReference>
<dbReference type="Proteomes" id="UP000831701">
    <property type="component" value="Chromosome 5"/>
</dbReference>
<reference evidence="1" key="1">
    <citation type="submission" date="2022-04" db="EMBL/GenBank/DDBJ databases">
        <title>Jade perch genome.</title>
        <authorList>
            <person name="Chao B."/>
        </authorList>
    </citation>
    <scope>NUCLEOTIDE SEQUENCE</scope>
    <source>
        <strain evidence="1">CB-2022</strain>
    </source>
</reference>